<dbReference type="Pfam" id="PF13602">
    <property type="entry name" value="ADH_zinc_N_2"/>
    <property type="match status" value="1"/>
</dbReference>
<dbReference type="PROSITE" id="PS01162">
    <property type="entry name" value="QOR_ZETA_CRYSTAL"/>
    <property type="match status" value="1"/>
</dbReference>
<keyword evidence="1" id="KW-0560">Oxidoreductase</keyword>
<dbReference type="SUPFAM" id="SSF51735">
    <property type="entry name" value="NAD(P)-binding Rossmann-fold domains"/>
    <property type="match status" value="1"/>
</dbReference>
<dbReference type="CDD" id="cd08267">
    <property type="entry name" value="MDR1"/>
    <property type="match status" value="1"/>
</dbReference>
<dbReference type="InterPro" id="IPR002364">
    <property type="entry name" value="Quin_OxRdtase/zeta-crystal_CS"/>
</dbReference>
<name>A0A1N5U3M0_9ACTN</name>
<feature type="domain" description="Enoyl reductase (ER)" evidence="2">
    <location>
        <begin position="33"/>
        <end position="343"/>
    </location>
</feature>
<sequence length="345" mass="36601">MRTDRRNPAVHASTVTPAADTVTAMVRDEYGEAEDVLRLEQIDRPEIADGQVLVRVHAAGLDRGVWHAMAGLPYPIRLAGYGLRTPNNRVPGTDVAGRVESVGATVTGLRVGDEVFGVARGSFAQYACAAADKLVLKPKRLTFEQAAAIPVSACTALQGVRDHGRVRSGQHVLVIGASGGVGTFTVQIAKAFGAEVTGVCSTSKLDLVRSIGADHVVDYTRGDVTDGRQRYDVILDIGGNRSLTRLRQALTPRGTLVIMGGETDGRWLGGSDRQLRAMAVSPFVGQKLGTFVATQSAPDLTALAELVEAGKVTPVIDRTYPLGDLAAAIRYLQQGRARGKVVIRV</sequence>
<dbReference type="PANTHER" id="PTHR11695:SF294">
    <property type="entry name" value="RETICULON-4-INTERACTING PROTEIN 1, MITOCHONDRIAL"/>
    <property type="match status" value="1"/>
</dbReference>
<dbReference type="OrthoDB" id="3727682at2"/>
<evidence type="ECO:0000256" key="1">
    <source>
        <dbReference type="ARBA" id="ARBA00023002"/>
    </source>
</evidence>
<dbReference type="GO" id="GO:0008270">
    <property type="term" value="F:zinc ion binding"/>
    <property type="evidence" value="ECO:0007669"/>
    <property type="project" value="InterPro"/>
</dbReference>
<proteinExistence type="predicted"/>
<dbReference type="InterPro" id="IPR020843">
    <property type="entry name" value="ER"/>
</dbReference>
<protein>
    <submittedName>
        <fullName evidence="3">NADPH:quinone reductase</fullName>
    </submittedName>
</protein>
<dbReference type="InterPro" id="IPR050700">
    <property type="entry name" value="YIM1/Zinc_Alcohol_DH_Fams"/>
</dbReference>
<dbReference type="AlphaFoldDB" id="A0A1N5U3M0"/>
<evidence type="ECO:0000259" key="2">
    <source>
        <dbReference type="SMART" id="SM00829"/>
    </source>
</evidence>
<dbReference type="InterPro" id="IPR036291">
    <property type="entry name" value="NAD(P)-bd_dom_sf"/>
</dbReference>
<accession>A0A1N5U3M0</accession>
<organism evidence="3 4">
    <name type="scientific">Micromonospora cremea</name>
    <dbReference type="NCBI Taxonomy" id="709881"/>
    <lineage>
        <taxon>Bacteria</taxon>
        <taxon>Bacillati</taxon>
        <taxon>Actinomycetota</taxon>
        <taxon>Actinomycetes</taxon>
        <taxon>Micromonosporales</taxon>
        <taxon>Micromonosporaceae</taxon>
        <taxon>Micromonospora</taxon>
    </lineage>
</organism>
<dbReference type="InterPro" id="IPR013154">
    <property type="entry name" value="ADH-like_N"/>
</dbReference>
<dbReference type="Gene3D" id="3.40.50.720">
    <property type="entry name" value="NAD(P)-binding Rossmann-like Domain"/>
    <property type="match status" value="1"/>
</dbReference>
<dbReference type="InterPro" id="IPR011032">
    <property type="entry name" value="GroES-like_sf"/>
</dbReference>
<dbReference type="EMBL" id="FSQT01000001">
    <property type="protein sequence ID" value="SIM54609.1"/>
    <property type="molecule type" value="Genomic_DNA"/>
</dbReference>
<dbReference type="PANTHER" id="PTHR11695">
    <property type="entry name" value="ALCOHOL DEHYDROGENASE RELATED"/>
    <property type="match status" value="1"/>
</dbReference>
<dbReference type="STRING" id="709881.SAMN04489832_0538"/>
<evidence type="ECO:0000313" key="3">
    <source>
        <dbReference type="EMBL" id="SIM54609.1"/>
    </source>
</evidence>
<dbReference type="Proteomes" id="UP000185124">
    <property type="component" value="Unassembled WGS sequence"/>
</dbReference>
<evidence type="ECO:0000313" key="4">
    <source>
        <dbReference type="Proteomes" id="UP000185124"/>
    </source>
</evidence>
<reference evidence="4" key="1">
    <citation type="submission" date="2016-12" db="EMBL/GenBank/DDBJ databases">
        <authorList>
            <person name="Varghese N."/>
            <person name="Submissions S."/>
        </authorList>
    </citation>
    <scope>NUCLEOTIDE SEQUENCE [LARGE SCALE GENOMIC DNA]</scope>
    <source>
        <strain evidence="4">DSM 45599</strain>
    </source>
</reference>
<dbReference type="Gene3D" id="3.90.180.10">
    <property type="entry name" value="Medium-chain alcohol dehydrogenases, catalytic domain"/>
    <property type="match status" value="1"/>
</dbReference>
<dbReference type="SUPFAM" id="SSF50129">
    <property type="entry name" value="GroES-like"/>
    <property type="match status" value="1"/>
</dbReference>
<gene>
    <name evidence="3" type="ORF">SAMN04489832_0538</name>
</gene>
<dbReference type="Pfam" id="PF08240">
    <property type="entry name" value="ADH_N"/>
    <property type="match status" value="1"/>
</dbReference>
<dbReference type="SMART" id="SM00829">
    <property type="entry name" value="PKS_ER"/>
    <property type="match status" value="1"/>
</dbReference>
<keyword evidence="4" id="KW-1185">Reference proteome</keyword>
<dbReference type="GO" id="GO:0016491">
    <property type="term" value="F:oxidoreductase activity"/>
    <property type="evidence" value="ECO:0007669"/>
    <property type="project" value="UniProtKB-KW"/>
</dbReference>